<proteinExistence type="predicted"/>
<sequence length="95" mass="11154">MGIIMETNLYEHDYYLWIEKTISLLENHQFSEEVQRLIGFQLFLLINTLHTSYQVSKRATPLLPNHYPGSFSVSRKSPDGQCLHKRTSLRCGKRQ</sequence>
<dbReference type="EMBL" id="AM778957">
    <property type="protein sequence ID" value="CAO91266.1"/>
    <property type="molecule type" value="Genomic_DNA"/>
</dbReference>
<feature type="region of interest" description="Disordered" evidence="1">
    <location>
        <begin position="71"/>
        <end position="95"/>
    </location>
</feature>
<name>A8YM47_MICA7</name>
<evidence type="ECO:0000256" key="1">
    <source>
        <dbReference type="SAM" id="MobiDB-lite"/>
    </source>
</evidence>
<protein>
    <recommendedName>
        <fullName evidence="3">DUF29 domain-containing protein</fullName>
    </recommendedName>
</protein>
<evidence type="ECO:0000313" key="2">
    <source>
        <dbReference type="EMBL" id="CAO91266.1"/>
    </source>
</evidence>
<dbReference type="AlphaFoldDB" id="A8YM47"/>
<dbReference type="Gene3D" id="1.20.1220.20">
    <property type="entry name" value="Uncharcterised protein PF01724"/>
    <property type="match status" value="1"/>
</dbReference>
<feature type="compositionally biased region" description="Basic residues" evidence="1">
    <location>
        <begin position="83"/>
        <end position="95"/>
    </location>
</feature>
<reference evidence="2" key="1">
    <citation type="submission" date="2007-08" db="EMBL/GenBank/DDBJ databases">
        <authorList>
            <person name="Frangeul L."/>
        </authorList>
    </citation>
    <scope>NUCLEOTIDE SEQUENCE</scope>
    <source>
        <strain evidence="2">PCC 7806</strain>
    </source>
</reference>
<gene>
    <name evidence="2" type="ORF">IPF_3885</name>
</gene>
<evidence type="ECO:0008006" key="3">
    <source>
        <dbReference type="Google" id="ProtNLM"/>
    </source>
</evidence>
<accession>A8YM47</accession>
<organism evidence="2">
    <name type="scientific">Microcystis aeruginosa (strain PCC 7806)</name>
    <dbReference type="NCBI Taxonomy" id="267872"/>
    <lineage>
        <taxon>Bacteria</taxon>
        <taxon>Bacillati</taxon>
        <taxon>Cyanobacteriota</taxon>
        <taxon>Cyanophyceae</taxon>
        <taxon>Oscillatoriophycideae</taxon>
        <taxon>Chroococcales</taxon>
        <taxon>Microcystaceae</taxon>
        <taxon>Microcystis</taxon>
    </lineage>
</organism>